<accession>A0ABU1JDC2</accession>
<proteinExistence type="predicted"/>
<evidence type="ECO:0000313" key="3">
    <source>
        <dbReference type="EMBL" id="MDR6270427.1"/>
    </source>
</evidence>
<feature type="transmembrane region" description="Helical" evidence="2">
    <location>
        <begin position="56"/>
        <end position="80"/>
    </location>
</feature>
<evidence type="ECO:0008006" key="5">
    <source>
        <dbReference type="Google" id="ProtNLM"/>
    </source>
</evidence>
<evidence type="ECO:0000313" key="4">
    <source>
        <dbReference type="Proteomes" id="UP001185069"/>
    </source>
</evidence>
<keyword evidence="2" id="KW-0812">Transmembrane</keyword>
<evidence type="ECO:0000256" key="2">
    <source>
        <dbReference type="SAM" id="Phobius"/>
    </source>
</evidence>
<keyword evidence="2" id="KW-0472">Membrane</keyword>
<dbReference type="Proteomes" id="UP001185069">
    <property type="component" value="Unassembled WGS sequence"/>
</dbReference>
<name>A0ABU1JDC2_9MICC</name>
<keyword evidence="4" id="KW-1185">Reference proteome</keyword>
<gene>
    <name evidence="3" type="ORF">JOE69_002665</name>
</gene>
<feature type="region of interest" description="Disordered" evidence="1">
    <location>
        <begin position="1"/>
        <end position="37"/>
    </location>
</feature>
<reference evidence="3 4" key="1">
    <citation type="submission" date="2023-07" db="EMBL/GenBank/DDBJ databases">
        <title>Sequencing the genomes of 1000 actinobacteria strains.</title>
        <authorList>
            <person name="Klenk H.-P."/>
        </authorList>
    </citation>
    <scope>NUCLEOTIDE SEQUENCE [LARGE SCALE GENOMIC DNA]</scope>
    <source>
        <strain evidence="3 4">DSM 14555</strain>
    </source>
</reference>
<organism evidence="3 4">
    <name type="scientific">Arthrobacter russicus</name>
    <dbReference type="NCBI Taxonomy" id="172040"/>
    <lineage>
        <taxon>Bacteria</taxon>
        <taxon>Bacillati</taxon>
        <taxon>Actinomycetota</taxon>
        <taxon>Actinomycetes</taxon>
        <taxon>Micrococcales</taxon>
        <taxon>Micrococcaceae</taxon>
        <taxon>Arthrobacter</taxon>
    </lineage>
</organism>
<comment type="caution">
    <text evidence="3">The sequence shown here is derived from an EMBL/GenBank/DDBJ whole genome shotgun (WGS) entry which is preliminary data.</text>
</comment>
<dbReference type="RefSeq" id="WP_309799507.1">
    <property type="nucleotide sequence ID" value="NZ_BAAAHY010000007.1"/>
</dbReference>
<keyword evidence="2" id="KW-1133">Transmembrane helix</keyword>
<dbReference type="EMBL" id="JAVDQF010000001">
    <property type="protein sequence ID" value="MDR6270427.1"/>
    <property type="molecule type" value="Genomic_DNA"/>
</dbReference>
<protein>
    <recommendedName>
        <fullName evidence="5">DUF4878 domain-containing protein</fullName>
    </recommendedName>
</protein>
<sequence>MSNDFVPQEGAPETPVDPTVPWNGELPVNPGQSPYQQPYFAAQTPAPAPPKRPRRALLLGLLASGLVLALLVVAGGIWLFNAGERNAPAKQVASFLTALVEGRAEDAMRLSGNVLQDQDKTLINDAVYQNASNKISGFSIGQTRIANGKATVSAEISQGGESYAEEFALSLDGKELFIDKWRLDPIVLPTMTVQLAGPASLGLTVAGVGLKPDLVPATATQPESLKKLSVKALPADYPVAAANSDPDLTTNQATAKVRGFNSAKPQNAVVAATLNEAGKASITAAVNQYLDACAAQRTAVLKDCPFSGKADDPLLSQYQVSNARWSIVTRPTLSIAEWSPSIGWLVLSTAPGTASFAADLSNSVSSGTASIDAMTFSLGGQVLGFKDGVAQFSRPTPGTQS</sequence>
<evidence type="ECO:0000256" key="1">
    <source>
        <dbReference type="SAM" id="MobiDB-lite"/>
    </source>
</evidence>